<evidence type="ECO:0000313" key="2">
    <source>
        <dbReference type="EMBL" id="GAP66479.1"/>
    </source>
</evidence>
<sequence length="236" mass="25370">MKPPSFRLALHALLLALAGAAATAAAAPLPAFTARYQVERDGAAIGEATMSLRSDGDGRWIYRTETRGTDGLAALLGLSALEISTLQWGPDGRPQSLDYRYEQQGGFKQRSRTAHFDWQAGRIAVREGKGRWDYAAAPGAVDRHAATLAVAAALRAGAKQIAVPVAVKDRIEVQHFAVTGSEPVQVPAGRFTAERVERRDDGKTVHSWYVPQRFPVPVEIAGDDGITLKLVSYAAP</sequence>
<name>A0A0K8QNL8_9GAMM</name>
<accession>A0A0K8QNL8</accession>
<reference evidence="2" key="1">
    <citation type="submission" date="2015-08" db="EMBL/GenBank/DDBJ databases">
        <title>Complete DNA Sequence of Pseudomonas syringae pv. actinidiae, the Causal Agent of Kiwifruit Canker Disease.</title>
        <authorList>
            <person name="Rikkerink E.H.A."/>
            <person name="Fineran P.C."/>
        </authorList>
    </citation>
    <scope>NUCLEOTIDE SEQUENCE</scope>
    <source>
        <strain evidence="2">SkMP5</strain>
    </source>
</reference>
<keyword evidence="1" id="KW-0732">Signal</keyword>
<evidence type="ECO:0000313" key="3">
    <source>
        <dbReference type="Proteomes" id="UP000253740"/>
    </source>
</evidence>
<organism evidence="2">
    <name type="scientific">Mizugakiibacter sediminis</name>
    <dbReference type="NCBI Taxonomy" id="1475481"/>
    <lineage>
        <taxon>Bacteria</taxon>
        <taxon>Pseudomonadati</taxon>
        <taxon>Pseudomonadota</taxon>
        <taxon>Gammaproteobacteria</taxon>
        <taxon>Lysobacterales</taxon>
        <taxon>Rhodanobacteraceae</taxon>
        <taxon>Mizugakiibacter</taxon>
    </lineage>
</organism>
<dbReference type="EMBL" id="DF970209">
    <property type="protein sequence ID" value="GAP66479.1"/>
    <property type="molecule type" value="Genomic_DNA"/>
</dbReference>
<feature type="signal peptide" evidence="1">
    <location>
        <begin position="1"/>
        <end position="26"/>
    </location>
</feature>
<evidence type="ECO:0008006" key="4">
    <source>
        <dbReference type="Google" id="ProtNLM"/>
    </source>
</evidence>
<dbReference type="Proteomes" id="UP000253740">
    <property type="component" value="Unassembled WGS sequence"/>
</dbReference>
<keyword evidence="3" id="KW-1185">Reference proteome</keyword>
<dbReference type="AlphaFoldDB" id="A0A0K8QNL8"/>
<dbReference type="OrthoDB" id="6007799at2"/>
<evidence type="ECO:0000256" key="1">
    <source>
        <dbReference type="SAM" id="SignalP"/>
    </source>
</evidence>
<dbReference type="InterPro" id="IPR021457">
    <property type="entry name" value="DUF3108"/>
</dbReference>
<dbReference type="STRING" id="1475481.GCA_000953855_01822"/>
<gene>
    <name evidence="2" type="ORF">MBSD_n1787</name>
</gene>
<proteinExistence type="predicted"/>
<feature type="chain" id="PRO_5005514943" description="DUF3108 domain-containing protein" evidence="1">
    <location>
        <begin position="27"/>
        <end position="236"/>
    </location>
</feature>
<dbReference type="Pfam" id="PF11306">
    <property type="entry name" value="DUF3108"/>
    <property type="match status" value="1"/>
</dbReference>
<dbReference type="RefSeq" id="WP_062537075.1">
    <property type="nucleotide sequence ID" value="NZ_DF970209.1"/>
</dbReference>
<protein>
    <recommendedName>
        <fullName evidence="4">DUF3108 domain-containing protein</fullName>
    </recommendedName>
</protein>